<feature type="region of interest" description="Disordered" evidence="1">
    <location>
        <begin position="50"/>
        <end position="77"/>
    </location>
</feature>
<keyword evidence="3" id="KW-1185">Reference proteome</keyword>
<reference evidence="2 3" key="1">
    <citation type="journal article" date="2019" name="Commun. Biol.">
        <title>The bagworm genome reveals a unique fibroin gene that provides high tensile strength.</title>
        <authorList>
            <person name="Kono N."/>
            <person name="Nakamura H."/>
            <person name="Ohtoshi R."/>
            <person name="Tomita M."/>
            <person name="Numata K."/>
            <person name="Arakawa K."/>
        </authorList>
    </citation>
    <scope>NUCLEOTIDE SEQUENCE [LARGE SCALE GENOMIC DNA]</scope>
</reference>
<evidence type="ECO:0000313" key="3">
    <source>
        <dbReference type="Proteomes" id="UP000299102"/>
    </source>
</evidence>
<feature type="compositionally biased region" description="Low complexity" evidence="1">
    <location>
        <begin position="51"/>
        <end position="65"/>
    </location>
</feature>
<dbReference type="EMBL" id="BGZK01000181">
    <property type="protein sequence ID" value="GBP26577.1"/>
    <property type="molecule type" value="Genomic_DNA"/>
</dbReference>
<accession>A0A4C1UKF7</accession>
<comment type="caution">
    <text evidence="2">The sequence shown here is derived from an EMBL/GenBank/DDBJ whole genome shotgun (WGS) entry which is preliminary data.</text>
</comment>
<feature type="compositionally biased region" description="Basic and acidic residues" evidence="1">
    <location>
        <begin position="66"/>
        <end position="77"/>
    </location>
</feature>
<name>A0A4C1UKF7_EUMVA</name>
<dbReference type="Proteomes" id="UP000299102">
    <property type="component" value="Unassembled WGS sequence"/>
</dbReference>
<proteinExistence type="predicted"/>
<dbReference type="AlphaFoldDB" id="A0A4C1UKF7"/>
<evidence type="ECO:0000256" key="1">
    <source>
        <dbReference type="SAM" id="MobiDB-lite"/>
    </source>
</evidence>
<sequence length="124" mass="13598">MRQIESDTGRSRGWTATVLIRAGNSSVSYRFMFPAAFILPVAGFFVRDHAGPAPASRPPSSACVSSRRDLSGPGRQRDPRTIRLLCALASCLITGLSARCPPTRGRHPQRHTFFEWGFPINDIG</sequence>
<evidence type="ECO:0000313" key="2">
    <source>
        <dbReference type="EMBL" id="GBP26577.1"/>
    </source>
</evidence>
<gene>
    <name evidence="2" type="ORF">EVAR_86081_1</name>
</gene>
<protein>
    <submittedName>
        <fullName evidence="2">Uncharacterized protein</fullName>
    </submittedName>
</protein>
<organism evidence="2 3">
    <name type="scientific">Eumeta variegata</name>
    <name type="common">Bagworm moth</name>
    <name type="synonym">Eumeta japonica</name>
    <dbReference type="NCBI Taxonomy" id="151549"/>
    <lineage>
        <taxon>Eukaryota</taxon>
        <taxon>Metazoa</taxon>
        <taxon>Ecdysozoa</taxon>
        <taxon>Arthropoda</taxon>
        <taxon>Hexapoda</taxon>
        <taxon>Insecta</taxon>
        <taxon>Pterygota</taxon>
        <taxon>Neoptera</taxon>
        <taxon>Endopterygota</taxon>
        <taxon>Lepidoptera</taxon>
        <taxon>Glossata</taxon>
        <taxon>Ditrysia</taxon>
        <taxon>Tineoidea</taxon>
        <taxon>Psychidae</taxon>
        <taxon>Oiketicinae</taxon>
        <taxon>Eumeta</taxon>
    </lineage>
</organism>